<dbReference type="EMBL" id="CAJQZP010000301">
    <property type="protein sequence ID" value="CAG4955596.1"/>
    <property type="molecule type" value="Genomic_DNA"/>
</dbReference>
<comment type="similarity">
    <text evidence="3">Belongs to the helicase family. RecQ subfamily.</text>
</comment>
<evidence type="ECO:0000313" key="27">
    <source>
        <dbReference type="EMBL" id="CAG4955596.1"/>
    </source>
</evidence>
<keyword evidence="5" id="KW-0479">Metal-binding</keyword>
<accession>A0A8S3WF79</accession>
<evidence type="ECO:0000256" key="2">
    <source>
        <dbReference type="ARBA" id="ARBA00004123"/>
    </source>
</evidence>
<dbReference type="GO" id="GO:0005694">
    <property type="term" value="C:chromosome"/>
    <property type="evidence" value="ECO:0007669"/>
    <property type="project" value="TreeGrafter"/>
</dbReference>
<evidence type="ECO:0000259" key="26">
    <source>
        <dbReference type="PROSITE" id="PS51194"/>
    </source>
</evidence>
<evidence type="ECO:0000256" key="9">
    <source>
        <dbReference type="ARBA" id="ARBA00022806"/>
    </source>
</evidence>
<evidence type="ECO:0000256" key="1">
    <source>
        <dbReference type="ARBA" id="ARBA00001947"/>
    </source>
</evidence>
<feature type="region of interest" description="Disordered" evidence="23">
    <location>
        <begin position="1268"/>
        <end position="1335"/>
    </location>
</feature>
<evidence type="ECO:0000256" key="22">
    <source>
        <dbReference type="ARBA" id="ARBA00076271"/>
    </source>
</evidence>
<evidence type="ECO:0000256" key="17">
    <source>
        <dbReference type="ARBA" id="ARBA00034808"/>
    </source>
</evidence>
<feature type="region of interest" description="Disordered" evidence="23">
    <location>
        <begin position="279"/>
        <end position="302"/>
    </location>
</feature>
<dbReference type="GO" id="GO:0003677">
    <property type="term" value="F:DNA binding"/>
    <property type="evidence" value="ECO:0007669"/>
    <property type="project" value="UniProtKB-KW"/>
</dbReference>
<evidence type="ECO:0000256" key="15">
    <source>
        <dbReference type="ARBA" id="ARBA00023242"/>
    </source>
</evidence>
<keyword evidence="8" id="KW-0378">Hydrolase</keyword>
<feature type="compositionally biased region" description="Low complexity" evidence="23">
    <location>
        <begin position="282"/>
        <end position="301"/>
    </location>
</feature>
<feature type="compositionally biased region" description="Basic residues" evidence="23">
    <location>
        <begin position="1315"/>
        <end position="1334"/>
    </location>
</feature>
<comment type="cofactor">
    <cofactor evidence="1">
        <name>Zn(2+)</name>
        <dbReference type="ChEBI" id="CHEBI:29105"/>
    </cofactor>
</comment>
<dbReference type="InterPro" id="IPR011545">
    <property type="entry name" value="DEAD/DEAH_box_helicase_dom"/>
</dbReference>
<keyword evidence="15" id="KW-0539">Nucleus</keyword>
<sequence>MASKKSGAVSKQSSLMNFVKKSQEISDKNSQSESRDLTSEKKTKFVWKSKVATAAATWTPPFKTKLDNTSRQNDVTNKNTEDRSKSPSLLSDLNVNNTQNQLLKNKLDNIKKVSDNQSNNLSEAMDVDFNLSHERTPSPVIANTTIRISATPTPPKNKIGNNTPNKKSLRTPQKTTPVKDKDPLKNLKLDGSVSNLLQKISSHPALRTTEKDENATIVNELEECKSLYIELLEKISSAFDRIPNCIKEKFPGYDCKTYSKMKHLGAKLKCVINRKSRAVQKTNSSDSTLSETSSQNSTNLNGHISSSVVDIDDLEDFDIDSRKAIKSKSDSTHNSFLNTPETSTPDVLTFNKNQPRKTIYSQVTTKKPLSFDVFSPINDSSKNLDSSVQSEAENFSLCDSVNKGKGKFVFKKPSRLHNGDSTGNTTPVGDVPSSTLERLKIASEKLKPLENKEQPKVLPVENSSVKFQPPHFSKSHLMGLDDSDSVDSLIPQENLTSDDIDDADEYAIPIDMDDETDILPESSKASVINISDSIPSSGNVQVINNKEIPVDEDGWPEYRIEDFEDEMVAAEIDQEVINLMEQSIVKDNVPPKYEGMGDFHADTHNDGITGEFDGLNYPHSALMMEMFKEKFGLKSFRPNQLQVINATLLGHDCFVLMPTGGGKSLCYQLPAVLTPGVTIVISPLKSLILDQVNKLLSLDIPAAHLSGDVSLAACDEIYHKLSMREPLLKLLYVTPEKISNSPKFQSMLDTLYSRGKIARFVIDEAHCVSQWGHDFRPDYKRLFILRERFPTTNIMALTATATPRVRMDILHQLKVTSCKWFLCSFNRPNLAYRILEKKPKLVNQEIAKIIKEKFFRDSGIVYCLSRKECETLTMDLRKVGIQAAAYHAGLTDKKRESVQASWVADKFKVICATIAFGMGVDKADVRYVIHHSLPKSVEGYYQEAGRAGRDGELATCLMYYSYSDVMRYRRLLDMERNASTEVKRVHIENLLRMVEVCESVTECRRAQVLAYLGERFLRDACASDPRTACDNCLAAHHYTPVDVTEECKLIVRCVRSLGAHAGFTLLQLADVLRGSNQQRLASLRNAPVHGRCKSWERGGAQRLLRQLVVRGILGERLVVNNDIATAYLQLGPNVDKLMSGGLRIVFPMKNERKPSLVAPVASSSGADNSSINALIKRIEERCYADLVEACREMGAARGASLAAVFPQAALKAMSVRLPDTAADLLALPHVTRANYDKYGAGLLAITAAYAVEKMGLLMQYQDELEAEKKKENDFDEDEDSETDWSHEARSALSDCSPASRTRSNNFRGNNFRQRGGVRKRFKRKGASAAKKKAARGAYAARGAHAARGGAGNKLGSMPVPRINTAAVNTRPGVFKNSKLNLM</sequence>
<dbReference type="InterPro" id="IPR014001">
    <property type="entry name" value="Helicase_ATP-bd"/>
</dbReference>
<evidence type="ECO:0000256" key="10">
    <source>
        <dbReference type="ARBA" id="ARBA00022833"/>
    </source>
</evidence>
<dbReference type="FunFam" id="3.40.50.300:FF:000340">
    <property type="entry name" value="Bloom syndrome, RecQ helicase"/>
    <property type="match status" value="1"/>
</dbReference>
<proteinExistence type="inferred from homology"/>
<gene>
    <name evidence="27" type="ORF">PAPOLLO_LOCUS5335</name>
</gene>
<dbReference type="Proteomes" id="UP000691718">
    <property type="component" value="Unassembled WGS sequence"/>
</dbReference>
<dbReference type="GO" id="GO:0046872">
    <property type="term" value="F:metal ion binding"/>
    <property type="evidence" value="ECO:0007669"/>
    <property type="project" value="UniProtKB-KW"/>
</dbReference>
<dbReference type="InterPro" id="IPR032284">
    <property type="entry name" value="RecQ_Zn-bd"/>
</dbReference>
<dbReference type="OrthoDB" id="10261556at2759"/>
<evidence type="ECO:0000256" key="11">
    <source>
        <dbReference type="ARBA" id="ARBA00022840"/>
    </source>
</evidence>
<evidence type="ECO:0000256" key="12">
    <source>
        <dbReference type="ARBA" id="ARBA00023125"/>
    </source>
</evidence>
<dbReference type="PROSITE" id="PS51194">
    <property type="entry name" value="HELICASE_CTER"/>
    <property type="match status" value="1"/>
</dbReference>
<dbReference type="GO" id="GO:0005737">
    <property type="term" value="C:cytoplasm"/>
    <property type="evidence" value="ECO:0007669"/>
    <property type="project" value="TreeGrafter"/>
</dbReference>
<keyword evidence="9" id="KW-0347">Helicase</keyword>
<dbReference type="SMART" id="SM00956">
    <property type="entry name" value="RQC"/>
    <property type="match status" value="1"/>
</dbReference>
<evidence type="ECO:0000313" key="28">
    <source>
        <dbReference type="Proteomes" id="UP000691718"/>
    </source>
</evidence>
<evidence type="ECO:0000256" key="18">
    <source>
        <dbReference type="ARBA" id="ARBA00044542"/>
    </source>
</evidence>
<dbReference type="GO" id="GO:0005524">
    <property type="term" value="F:ATP binding"/>
    <property type="evidence" value="ECO:0007669"/>
    <property type="project" value="UniProtKB-KW"/>
</dbReference>
<feature type="compositionally biased region" description="Polar residues" evidence="23">
    <location>
        <begin position="159"/>
        <end position="176"/>
    </location>
</feature>
<evidence type="ECO:0000256" key="8">
    <source>
        <dbReference type="ARBA" id="ARBA00022801"/>
    </source>
</evidence>
<dbReference type="EC" id="5.6.2.4" evidence="17"/>
<dbReference type="NCBIfam" id="TIGR00614">
    <property type="entry name" value="recQ_fam"/>
    <property type="match status" value="1"/>
</dbReference>
<dbReference type="FunFam" id="3.40.50.300:FF:000537">
    <property type="entry name" value="Bloom syndrome RecQ-like helicase"/>
    <property type="match status" value="1"/>
</dbReference>
<evidence type="ECO:0000256" key="20">
    <source>
        <dbReference type="ARBA" id="ARBA00073450"/>
    </source>
</evidence>
<dbReference type="CDD" id="cd18794">
    <property type="entry name" value="SF2_C_RecQ"/>
    <property type="match status" value="1"/>
</dbReference>
<dbReference type="GO" id="GO:0016787">
    <property type="term" value="F:hydrolase activity"/>
    <property type="evidence" value="ECO:0007669"/>
    <property type="project" value="UniProtKB-KW"/>
</dbReference>
<evidence type="ECO:0000256" key="23">
    <source>
        <dbReference type="SAM" id="MobiDB-lite"/>
    </source>
</evidence>
<feature type="compositionally biased region" description="Polar residues" evidence="23">
    <location>
        <begin position="419"/>
        <end position="433"/>
    </location>
</feature>
<organism evidence="27 28">
    <name type="scientific">Parnassius apollo</name>
    <name type="common">Apollo butterfly</name>
    <name type="synonym">Papilio apollo</name>
    <dbReference type="NCBI Taxonomy" id="110799"/>
    <lineage>
        <taxon>Eukaryota</taxon>
        <taxon>Metazoa</taxon>
        <taxon>Ecdysozoa</taxon>
        <taxon>Arthropoda</taxon>
        <taxon>Hexapoda</taxon>
        <taxon>Insecta</taxon>
        <taxon>Pterygota</taxon>
        <taxon>Neoptera</taxon>
        <taxon>Endopterygota</taxon>
        <taxon>Lepidoptera</taxon>
        <taxon>Glossata</taxon>
        <taxon>Ditrysia</taxon>
        <taxon>Papilionoidea</taxon>
        <taxon>Papilionidae</taxon>
        <taxon>Parnassiinae</taxon>
        <taxon>Parnassini</taxon>
        <taxon>Parnassius</taxon>
        <taxon>Parnassius</taxon>
    </lineage>
</organism>
<feature type="compositionally biased region" description="Polar residues" evidence="23">
    <location>
        <begin position="67"/>
        <end position="78"/>
    </location>
</feature>
<feature type="region of interest" description="Disordered" evidence="23">
    <location>
        <begin position="20"/>
        <end position="41"/>
    </location>
</feature>
<feature type="region of interest" description="Disordered" evidence="23">
    <location>
        <begin position="412"/>
        <end position="433"/>
    </location>
</feature>
<feature type="region of interest" description="Disordered" evidence="23">
    <location>
        <begin position="149"/>
        <end position="181"/>
    </location>
</feature>
<evidence type="ECO:0000256" key="3">
    <source>
        <dbReference type="ARBA" id="ARBA00005446"/>
    </source>
</evidence>
<dbReference type="GO" id="GO:0007131">
    <property type="term" value="P:reciprocal meiotic recombination"/>
    <property type="evidence" value="ECO:0007669"/>
    <property type="project" value="UniProtKB-ARBA"/>
</dbReference>
<feature type="domain" description="HRDC" evidence="24">
    <location>
        <begin position="1176"/>
        <end position="1256"/>
    </location>
</feature>
<dbReference type="Pfam" id="PF00570">
    <property type="entry name" value="HRDC"/>
    <property type="match status" value="1"/>
</dbReference>
<dbReference type="PANTHER" id="PTHR13710">
    <property type="entry name" value="DNA HELICASE RECQ FAMILY MEMBER"/>
    <property type="match status" value="1"/>
</dbReference>
<reference evidence="27" key="1">
    <citation type="submission" date="2021-04" db="EMBL/GenBank/DDBJ databases">
        <authorList>
            <person name="Tunstrom K."/>
        </authorList>
    </citation>
    <scope>NUCLEOTIDE SEQUENCE</scope>
</reference>
<dbReference type="GO" id="GO:0006260">
    <property type="term" value="P:DNA replication"/>
    <property type="evidence" value="ECO:0007669"/>
    <property type="project" value="UniProtKB-KW"/>
</dbReference>
<evidence type="ECO:0000256" key="19">
    <source>
        <dbReference type="ARBA" id="ARBA00049360"/>
    </source>
</evidence>
<feature type="region of interest" description="Disordered" evidence="23">
    <location>
        <begin position="61"/>
        <end position="92"/>
    </location>
</feature>
<dbReference type="PROSITE" id="PS00690">
    <property type="entry name" value="DEAH_ATP_HELICASE"/>
    <property type="match status" value="1"/>
</dbReference>
<comment type="catalytic activity">
    <reaction evidence="16">
        <text>Couples ATP hydrolysis with the unwinding of duplex DNA by translocating in the 3'-5' direction.</text>
        <dbReference type="EC" id="5.6.2.4"/>
    </reaction>
</comment>
<feature type="domain" description="Helicase C-terminal" evidence="26">
    <location>
        <begin position="841"/>
        <end position="991"/>
    </location>
</feature>
<evidence type="ECO:0000256" key="7">
    <source>
        <dbReference type="ARBA" id="ARBA00022763"/>
    </source>
</evidence>
<dbReference type="InterPro" id="IPR002121">
    <property type="entry name" value="HRDC_dom"/>
</dbReference>
<dbReference type="SMART" id="SM00341">
    <property type="entry name" value="HRDC"/>
    <property type="match status" value="1"/>
</dbReference>
<evidence type="ECO:0000259" key="24">
    <source>
        <dbReference type="PROSITE" id="PS50967"/>
    </source>
</evidence>
<dbReference type="InterPro" id="IPR018982">
    <property type="entry name" value="RQC_domain"/>
</dbReference>
<dbReference type="InterPro" id="IPR004589">
    <property type="entry name" value="DNA_helicase_ATP-dep_RecQ"/>
</dbReference>
<feature type="compositionally biased region" description="Acidic residues" evidence="23">
    <location>
        <begin position="1273"/>
        <end position="1282"/>
    </location>
</feature>
<dbReference type="SMART" id="SM00487">
    <property type="entry name" value="DEXDc"/>
    <property type="match status" value="1"/>
</dbReference>
<comment type="subcellular location">
    <subcellularLocation>
        <location evidence="2">Nucleus</location>
    </subcellularLocation>
</comment>
<dbReference type="Pfam" id="PF16124">
    <property type="entry name" value="RecQ_Zn_bind"/>
    <property type="match status" value="1"/>
</dbReference>
<keyword evidence="12" id="KW-0238">DNA-binding</keyword>
<comment type="catalytic activity">
    <reaction evidence="19">
        <text>ATP + H2O = ADP + phosphate + H(+)</text>
        <dbReference type="Rhea" id="RHEA:13065"/>
        <dbReference type="ChEBI" id="CHEBI:15377"/>
        <dbReference type="ChEBI" id="CHEBI:15378"/>
        <dbReference type="ChEBI" id="CHEBI:30616"/>
        <dbReference type="ChEBI" id="CHEBI:43474"/>
        <dbReference type="ChEBI" id="CHEBI:456216"/>
    </reaction>
</comment>
<evidence type="ECO:0000256" key="13">
    <source>
        <dbReference type="ARBA" id="ARBA00023204"/>
    </source>
</evidence>
<feature type="compositionally biased region" description="Low complexity" evidence="23">
    <location>
        <begin position="1300"/>
        <end position="1314"/>
    </location>
</feature>
<keyword evidence="13" id="KW-0234">DNA repair</keyword>
<keyword evidence="4" id="KW-0235">DNA replication</keyword>
<evidence type="ECO:0000256" key="14">
    <source>
        <dbReference type="ARBA" id="ARBA00023235"/>
    </source>
</evidence>
<dbReference type="Pfam" id="PF00271">
    <property type="entry name" value="Helicase_C"/>
    <property type="match status" value="1"/>
</dbReference>
<dbReference type="InterPro" id="IPR002464">
    <property type="entry name" value="DNA/RNA_helicase_DEAH_CS"/>
</dbReference>
<dbReference type="Pfam" id="PF00270">
    <property type="entry name" value="DEAD"/>
    <property type="match status" value="1"/>
</dbReference>
<keyword evidence="28" id="KW-1185">Reference proteome</keyword>
<dbReference type="GO" id="GO:0000724">
    <property type="term" value="P:double-strand break repair via homologous recombination"/>
    <property type="evidence" value="ECO:0007669"/>
    <property type="project" value="TreeGrafter"/>
</dbReference>
<dbReference type="GO" id="GO:0005634">
    <property type="term" value="C:nucleus"/>
    <property type="evidence" value="ECO:0007669"/>
    <property type="project" value="UniProtKB-SubCell"/>
</dbReference>
<feature type="domain" description="Helicase ATP-binding" evidence="25">
    <location>
        <begin position="644"/>
        <end position="819"/>
    </location>
</feature>
<dbReference type="SMART" id="SM00490">
    <property type="entry name" value="HELICc"/>
    <property type="match status" value="1"/>
</dbReference>
<keyword evidence="6" id="KW-0547">Nucleotide-binding</keyword>
<keyword evidence="7" id="KW-0227">DNA damage</keyword>
<dbReference type="GO" id="GO:0043138">
    <property type="term" value="F:3'-5' DNA helicase activity"/>
    <property type="evidence" value="ECO:0007669"/>
    <property type="project" value="UniProtKB-EC"/>
</dbReference>
<dbReference type="GO" id="GO:0009378">
    <property type="term" value="F:four-way junction helicase activity"/>
    <property type="evidence" value="ECO:0007669"/>
    <property type="project" value="TreeGrafter"/>
</dbReference>
<dbReference type="InterPro" id="IPR001650">
    <property type="entry name" value="Helicase_C-like"/>
</dbReference>
<dbReference type="PANTHER" id="PTHR13710:SF153">
    <property type="entry name" value="RECQ-LIKE DNA HELICASE BLM"/>
    <property type="match status" value="1"/>
</dbReference>
<name>A0A8S3WF79_PARAO</name>
<dbReference type="Pfam" id="PF09382">
    <property type="entry name" value="RQC"/>
    <property type="match status" value="1"/>
</dbReference>
<keyword evidence="11" id="KW-0067">ATP-binding</keyword>
<keyword evidence="14" id="KW-0413">Isomerase</keyword>
<dbReference type="PROSITE" id="PS51192">
    <property type="entry name" value="HELICASE_ATP_BIND_1"/>
    <property type="match status" value="1"/>
</dbReference>
<dbReference type="PROSITE" id="PS50967">
    <property type="entry name" value="HRDC"/>
    <property type="match status" value="1"/>
</dbReference>
<evidence type="ECO:0000256" key="21">
    <source>
        <dbReference type="ARBA" id="ARBA00076065"/>
    </source>
</evidence>
<keyword evidence="10" id="KW-0862">Zinc</keyword>
<evidence type="ECO:0000256" key="4">
    <source>
        <dbReference type="ARBA" id="ARBA00022705"/>
    </source>
</evidence>
<evidence type="ECO:0000256" key="16">
    <source>
        <dbReference type="ARBA" id="ARBA00034617"/>
    </source>
</evidence>
<protein>
    <recommendedName>
        <fullName evidence="20">RecQ-like DNA helicase BLM</fullName>
        <ecNumber evidence="17">5.6.2.4</ecNumber>
    </recommendedName>
    <alternativeName>
        <fullName evidence="21">Bloom syndrome protein homolog</fullName>
    </alternativeName>
    <alternativeName>
        <fullName evidence="18">DNA 3'-5' helicase BLM</fullName>
    </alternativeName>
    <alternativeName>
        <fullName evidence="22">RecQ helicase homolog</fullName>
    </alternativeName>
</protein>
<evidence type="ECO:0000259" key="25">
    <source>
        <dbReference type="PROSITE" id="PS51192"/>
    </source>
</evidence>
<evidence type="ECO:0000256" key="6">
    <source>
        <dbReference type="ARBA" id="ARBA00022741"/>
    </source>
</evidence>
<comment type="caution">
    <text evidence="27">The sequence shown here is derived from an EMBL/GenBank/DDBJ whole genome shotgun (WGS) entry which is preliminary data.</text>
</comment>
<evidence type="ECO:0000256" key="5">
    <source>
        <dbReference type="ARBA" id="ARBA00022723"/>
    </source>
</evidence>